<protein>
    <recommendedName>
        <fullName evidence="3">F-box domain-containing protein</fullName>
    </recommendedName>
</protein>
<evidence type="ECO:0000313" key="2">
    <source>
        <dbReference type="Proteomes" id="UP000078544"/>
    </source>
</evidence>
<comment type="caution">
    <text evidence="1">The sequence shown here is derived from an EMBL/GenBank/DDBJ whole genome shotgun (WGS) entry which is preliminary data.</text>
</comment>
<proteinExistence type="predicted"/>
<keyword evidence="2" id="KW-1185">Reference proteome</keyword>
<dbReference type="Proteomes" id="UP000078544">
    <property type="component" value="Unassembled WGS sequence"/>
</dbReference>
<dbReference type="InterPro" id="IPR032675">
    <property type="entry name" value="LRR_dom_sf"/>
</dbReference>
<evidence type="ECO:0000313" key="1">
    <source>
        <dbReference type="EMBL" id="KZZ88070.1"/>
    </source>
</evidence>
<reference evidence="1 2" key="1">
    <citation type="journal article" date="2016" name="Genome Biol. Evol.">
        <title>Divergent and convergent evolution of fungal pathogenicity.</title>
        <authorList>
            <person name="Shang Y."/>
            <person name="Xiao G."/>
            <person name="Zheng P."/>
            <person name="Cen K."/>
            <person name="Zhan S."/>
            <person name="Wang C."/>
        </authorList>
    </citation>
    <scope>NUCLEOTIDE SEQUENCE [LARGE SCALE GENOMIC DNA]</scope>
    <source>
        <strain evidence="1 2">RCEF 2490</strain>
    </source>
</reference>
<dbReference type="EMBL" id="AZGY01000032">
    <property type="protein sequence ID" value="KZZ88070.1"/>
    <property type="molecule type" value="Genomic_DNA"/>
</dbReference>
<dbReference type="Gene3D" id="3.80.10.10">
    <property type="entry name" value="Ribonuclease Inhibitor"/>
    <property type="match status" value="1"/>
</dbReference>
<name>A0A166N6Z5_9HYPO</name>
<organism evidence="1 2">
    <name type="scientific">Moelleriella libera RCEF 2490</name>
    <dbReference type="NCBI Taxonomy" id="1081109"/>
    <lineage>
        <taxon>Eukaryota</taxon>
        <taxon>Fungi</taxon>
        <taxon>Dikarya</taxon>
        <taxon>Ascomycota</taxon>
        <taxon>Pezizomycotina</taxon>
        <taxon>Sordariomycetes</taxon>
        <taxon>Hypocreomycetidae</taxon>
        <taxon>Hypocreales</taxon>
        <taxon>Clavicipitaceae</taxon>
        <taxon>Moelleriella</taxon>
    </lineage>
</organism>
<dbReference type="SUPFAM" id="SSF52047">
    <property type="entry name" value="RNI-like"/>
    <property type="match status" value="1"/>
</dbReference>
<gene>
    <name evidence="1" type="ORF">AAL_08225</name>
</gene>
<dbReference type="AlphaFoldDB" id="A0A166N6Z5"/>
<dbReference type="OrthoDB" id="3594971at2759"/>
<sequence length="524" mass="59784">MSSTNKKLPEEGYFDSVLYKDLVRHYIFELSSELLMAVLEQLRELDKKSVSTARLVCRLFNSIATPIAYRHIDLNEAIVRQDARERFPTVMKHISSFTNHVTIRNDLGPVGVRRILSIISRLSSVTFRFVPDARVWSVAHLLDYNQLKRDGTEVHIEGLPLSSSQHDLHESLLDLALTEHVVSLQLSAPTPPLTTKAESMKRLLLRCPSLKTLGYEDIGRGTSFEFQPGERMPPVQSLSLRSYDWIHSATEVERHWDLSSLRSLSLTSVPVSTFLLSIPLDDLSQLRCLRVHDSLPHGQDGGEDATRGVYLLVRDHIERLQVMDVFCHTELFGIDAILRHGSSLRELRFRDHVGFQHDDIKCPTLRPQDVAVLGASLSHVRILELDMDVRLCHASEFLQAVSSFPSLHTLALHVQTLVCPDEEQIAVRDADYEAAMETFLFLLRQRETASARVLWKRITINVGGWQRVTTRRLSLAWKRQNARGIFAERCFEMSREEDGQYFVREERCRDASEFSSPPQASTPV</sequence>
<accession>A0A166N6Z5</accession>
<evidence type="ECO:0008006" key="3">
    <source>
        <dbReference type="Google" id="ProtNLM"/>
    </source>
</evidence>